<evidence type="ECO:0000313" key="2">
    <source>
        <dbReference type="Proteomes" id="UP001500320"/>
    </source>
</evidence>
<sequence length="220" mass="25611">MLHEERIVVDRGPIGPYPVIIGTCELCGRRRMYNTAIVGPPAKCYCQHKIMSFQKKEMLLIDKIEPILQELDYENPVMEAARYNNRLPYTGAGIDPELGYWVFINFGRLPLNNDSPSYLYLIEFPDWHGERFIKVGIGLANRIRDHERHGGRLLQSIEAPRWQVRIAEKIILEEWPRFRPTVPLPQSGDTECLIWDVRSKIKLRSYIKSVATNVRLDGRH</sequence>
<comment type="caution">
    <text evidence="1">The sequence shown here is derived from an EMBL/GenBank/DDBJ whole genome shotgun (WGS) entry which is preliminary data.</text>
</comment>
<evidence type="ECO:0008006" key="3">
    <source>
        <dbReference type="Google" id="ProtNLM"/>
    </source>
</evidence>
<keyword evidence="2" id="KW-1185">Reference proteome</keyword>
<reference evidence="2" key="1">
    <citation type="journal article" date="2019" name="Int. J. Syst. Evol. Microbiol.">
        <title>The Global Catalogue of Microorganisms (GCM) 10K type strain sequencing project: providing services to taxonomists for standard genome sequencing and annotation.</title>
        <authorList>
            <consortium name="The Broad Institute Genomics Platform"/>
            <consortium name="The Broad Institute Genome Sequencing Center for Infectious Disease"/>
            <person name="Wu L."/>
            <person name="Ma J."/>
        </authorList>
    </citation>
    <scope>NUCLEOTIDE SEQUENCE [LARGE SCALE GENOMIC DNA]</scope>
    <source>
        <strain evidence="2">JCM 9373</strain>
    </source>
</reference>
<dbReference type="EMBL" id="BAAAUT010000005">
    <property type="protein sequence ID" value="GAA3120238.1"/>
    <property type="molecule type" value="Genomic_DNA"/>
</dbReference>
<accession>A0ABP6MPU3</accession>
<gene>
    <name evidence="1" type="ORF">GCM10010466_08890</name>
</gene>
<protein>
    <recommendedName>
        <fullName evidence="3">GIY-YIG nuclease family protein</fullName>
    </recommendedName>
</protein>
<proteinExistence type="predicted"/>
<evidence type="ECO:0000313" key="1">
    <source>
        <dbReference type="EMBL" id="GAA3120238.1"/>
    </source>
</evidence>
<organism evidence="1 2">
    <name type="scientific">Planomonospora alba</name>
    <dbReference type="NCBI Taxonomy" id="161354"/>
    <lineage>
        <taxon>Bacteria</taxon>
        <taxon>Bacillati</taxon>
        <taxon>Actinomycetota</taxon>
        <taxon>Actinomycetes</taxon>
        <taxon>Streptosporangiales</taxon>
        <taxon>Streptosporangiaceae</taxon>
        <taxon>Planomonospora</taxon>
    </lineage>
</organism>
<dbReference type="Proteomes" id="UP001500320">
    <property type="component" value="Unassembled WGS sequence"/>
</dbReference>
<name>A0ABP6MPU3_9ACTN</name>